<protein>
    <recommendedName>
        <fullName evidence="3">RNA-directed DNA polymerase</fullName>
    </recommendedName>
</protein>
<dbReference type="AlphaFoldDB" id="A0A5E4N6X8"/>
<organism evidence="1 2">
    <name type="scientific">Cinara cedri</name>
    <dbReference type="NCBI Taxonomy" id="506608"/>
    <lineage>
        <taxon>Eukaryota</taxon>
        <taxon>Metazoa</taxon>
        <taxon>Ecdysozoa</taxon>
        <taxon>Arthropoda</taxon>
        <taxon>Hexapoda</taxon>
        <taxon>Insecta</taxon>
        <taxon>Pterygota</taxon>
        <taxon>Neoptera</taxon>
        <taxon>Paraneoptera</taxon>
        <taxon>Hemiptera</taxon>
        <taxon>Sternorrhyncha</taxon>
        <taxon>Aphidomorpha</taxon>
        <taxon>Aphidoidea</taxon>
        <taxon>Aphididae</taxon>
        <taxon>Lachninae</taxon>
        <taxon>Cinara</taxon>
    </lineage>
</organism>
<evidence type="ECO:0000313" key="2">
    <source>
        <dbReference type="Proteomes" id="UP000325440"/>
    </source>
</evidence>
<keyword evidence="2" id="KW-1185">Reference proteome</keyword>
<reference evidence="1 2" key="1">
    <citation type="submission" date="2019-08" db="EMBL/GenBank/DDBJ databases">
        <authorList>
            <person name="Alioto T."/>
            <person name="Alioto T."/>
            <person name="Gomez Garrido J."/>
        </authorList>
    </citation>
    <scope>NUCLEOTIDE SEQUENCE [LARGE SCALE GENOMIC DNA]</scope>
</reference>
<sequence>MGKTSKLNLKSKINLYKLLIKPIWTYGIQLWGAAKKTNINKIQVVQSKTLSLITNAPPYVSNETLHSDLNIPYVNEVAKNHYKFHNRLQNHTNPFIKDLSSHSLPGNTDYTLTKNNWAKHIHMTKLKLNRRLSILRNTMGKTSKLNLKSKINLYKLLIKPIWTYGIQLWGAAKKTNINKIQVVQSKTLSLITNAPPYVSNETLHSDLNIPYVNEVAKNHYKFHNRLQNHTNPFIKDLSSHSLPGNTVRRLQRKWPRDWLT</sequence>
<gene>
    <name evidence="1" type="ORF">CINCED_3A007335</name>
</gene>
<evidence type="ECO:0000313" key="1">
    <source>
        <dbReference type="EMBL" id="VVC37332.1"/>
    </source>
</evidence>
<dbReference type="EMBL" id="CABPRJ010001445">
    <property type="protein sequence ID" value="VVC37332.1"/>
    <property type="molecule type" value="Genomic_DNA"/>
</dbReference>
<name>A0A5E4N6X8_9HEMI</name>
<evidence type="ECO:0008006" key="3">
    <source>
        <dbReference type="Google" id="ProtNLM"/>
    </source>
</evidence>
<proteinExistence type="predicted"/>
<dbReference type="Proteomes" id="UP000325440">
    <property type="component" value="Unassembled WGS sequence"/>
</dbReference>
<accession>A0A5E4N6X8</accession>
<dbReference type="OrthoDB" id="6619883at2759"/>